<dbReference type="CDD" id="cd01029">
    <property type="entry name" value="TOPRIM_primases"/>
    <property type="match status" value="1"/>
</dbReference>
<evidence type="ECO:0000259" key="1">
    <source>
        <dbReference type="SMART" id="SM00493"/>
    </source>
</evidence>
<proteinExistence type="predicted"/>
<dbReference type="InterPro" id="IPR034154">
    <property type="entry name" value="TOPRIM_DnaG/twinkle"/>
</dbReference>
<protein>
    <submittedName>
        <fullName evidence="2">Topoisomerase</fullName>
    </submittedName>
</protein>
<dbReference type="Pfam" id="PF13362">
    <property type="entry name" value="Toprim_3"/>
    <property type="match status" value="1"/>
</dbReference>
<keyword evidence="2" id="KW-0413">Isomerase</keyword>
<accession>A0A0G3XNH9</accession>
<dbReference type="GO" id="GO:0016853">
    <property type="term" value="F:isomerase activity"/>
    <property type="evidence" value="ECO:0007669"/>
    <property type="project" value="UniProtKB-KW"/>
</dbReference>
<dbReference type="Proteomes" id="UP000035287">
    <property type="component" value="Plasmid p2"/>
</dbReference>
<feature type="domain" description="Toprim" evidence="1">
    <location>
        <begin position="191"/>
        <end position="260"/>
    </location>
</feature>
<dbReference type="KEGG" id="cna:AB433_18675"/>
<dbReference type="InterPro" id="IPR006171">
    <property type="entry name" value="TOPRIM_dom"/>
</dbReference>
<dbReference type="Gene3D" id="3.40.1360.10">
    <property type="match status" value="1"/>
</dbReference>
<dbReference type="OrthoDB" id="7465087at2"/>
<dbReference type="InterPro" id="IPR055570">
    <property type="entry name" value="DUF7146"/>
</dbReference>
<geneLocation type="plasmid" evidence="2 3">
    <name>p2</name>
</geneLocation>
<reference evidence="2 3" key="1">
    <citation type="submission" date="2015-06" db="EMBL/GenBank/DDBJ databases">
        <authorList>
            <person name="Zeng Y."/>
            <person name="Huang Y."/>
        </authorList>
    </citation>
    <scope>NUCLEOTIDE SEQUENCE [LARGE SCALE GENOMIC DNA]</scope>
    <source>
        <strain evidence="2 3">PQ-2</strain>
        <plasmid evidence="3">Plasmid p2</plasmid>
    </source>
</reference>
<evidence type="ECO:0000313" key="3">
    <source>
        <dbReference type="Proteomes" id="UP000035287"/>
    </source>
</evidence>
<sequence>MTLACNRPTSELKALVSRLGGTWSGNTAMCLCPAHADRTPSLSIRQGDRAILVTCHAGCDRSDVLRAIGRITRIPHFDPAKIERAPARSRNAFLKIWREGRPIEGSLAEYYVRQVRGIGGVLQDLRFHPRCPRGQGALARFEPALLVGMRRDGNLAAIQRIFLDPRTGASTAKLCLGRAIGAAWTNGTPESVLGLCEGFETAAAFTDLVGIKAWASMGAKRFHQLTIPRTVVRLILLADNDAEGHRAANRALAAYSRSGLAIETRWPPRGANDWADLLKR</sequence>
<dbReference type="PATRIC" id="fig|1348774.3.peg.3937"/>
<keyword evidence="3" id="KW-1185">Reference proteome</keyword>
<name>A0A0G3XNH9_9SPHN</name>
<dbReference type="SMART" id="SM00493">
    <property type="entry name" value="TOPRIM"/>
    <property type="match status" value="1"/>
</dbReference>
<organism evidence="2 3">
    <name type="scientific">Croceicoccus naphthovorans</name>
    <dbReference type="NCBI Taxonomy" id="1348774"/>
    <lineage>
        <taxon>Bacteria</taxon>
        <taxon>Pseudomonadati</taxon>
        <taxon>Pseudomonadota</taxon>
        <taxon>Alphaproteobacteria</taxon>
        <taxon>Sphingomonadales</taxon>
        <taxon>Erythrobacteraceae</taxon>
        <taxon>Croceicoccus</taxon>
    </lineage>
</organism>
<gene>
    <name evidence="2" type="ORF">AB433_18675</name>
</gene>
<keyword evidence="2" id="KW-0614">Plasmid</keyword>
<dbReference type="Pfam" id="PF23639">
    <property type="entry name" value="DUF7146"/>
    <property type="match status" value="1"/>
</dbReference>
<dbReference type="AlphaFoldDB" id="A0A0G3XNH9"/>
<evidence type="ECO:0000313" key="2">
    <source>
        <dbReference type="EMBL" id="AKM12166.1"/>
    </source>
</evidence>
<dbReference type="EMBL" id="CP011772">
    <property type="protein sequence ID" value="AKM12166.1"/>
    <property type="molecule type" value="Genomic_DNA"/>
</dbReference>